<accession>A0A6J6DYP5</accession>
<keyword evidence="1" id="KW-0489">Methyltransferase</keyword>
<evidence type="ECO:0000256" key="1">
    <source>
        <dbReference type="ARBA" id="ARBA00022603"/>
    </source>
</evidence>
<dbReference type="Pfam" id="PF06325">
    <property type="entry name" value="PrmA"/>
    <property type="match status" value="1"/>
</dbReference>
<dbReference type="Gene3D" id="3.40.50.150">
    <property type="entry name" value="Vaccinia Virus protein VP39"/>
    <property type="match status" value="1"/>
</dbReference>
<dbReference type="GO" id="GO:0008276">
    <property type="term" value="F:protein methyltransferase activity"/>
    <property type="evidence" value="ECO:0007669"/>
    <property type="project" value="TreeGrafter"/>
</dbReference>
<dbReference type="EMBL" id="CAEZTI010000153">
    <property type="protein sequence ID" value="CAB4568294.1"/>
    <property type="molecule type" value="Genomic_DNA"/>
</dbReference>
<sequence length="274" mass="29628">MTSDNTEVWSLVDISLPVSQSELVSDTLWAMGVVAIEEIQGENDTVTLRTSMGEHPTDDIALLVHQYPFVSISFVDIARTVADTWRAHAEPTWVTEDVVFVPTWLPAPPALHQIFIEPLDTFGLGNHPTTVAAMQLALQHVVPATHVLDLGSGSGILGIALSKILGCRGSAFDIASGARNVLKENCKSNHVENVAWNDSYEAETYDAVIANILAPVLRELASVIQDVTQTNGVIILSGMRDDQVQDVGACFDSCIEVGKVSIDRWTAVALQKVN</sequence>
<proteinExistence type="predicted"/>
<evidence type="ECO:0000313" key="3">
    <source>
        <dbReference type="EMBL" id="CAB4568294.1"/>
    </source>
</evidence>
<dbReference type="InterPro" id="IPR029063">
    <property type="entry name" value="SAM-dependent_MTases_sf"/>
</dbReference>
<dbReference type="SUPFAM" id="SSF53335">
    <property type="entry name" value="S-adenosyl-L-methionine-dependent methyltransferases"/>
    <property type="match status" value="1"/>
</dbReference>
<protein>
    <submittedName>
        <fullName evidence="3">Unannotated protein</fullName>
    </submittedName>
</protein>
<dbReference type="PANTHER" id="PTHR43648">
    <property type="entry name" value="ELECTRON TRANSFER FLAVOPROTEIN BETA SUBUNIT LYSINE METHYLTRANSFERASE"/>
    <property type="match status" value="1"/>
</dbReference>
<gene>
    <name evidence="3" type="ORF">UFOPK1619_00782</name>
</gene>
<dbReference type="CDD" id="cd02440">
    <property type="entry name" value="AdoMet_MTases"/>
    <property type="match status" value="1"/>
</dbReference>
<dbReference type="PANTHER" id="PTHR43648:SF1">
    <property type="entry name" value="ELECTRON TRANSFER FLAVOPROTEIN BETA SUBUNIT LYSINE METHYLTRANSFERASE"/>
    <property type="match status" value="1"/>
</dbReference>
<dbReference type="InterPro" id="IPR050078">
    <property type="entry name" value="Ribosomal_L11_MeTrfase_PrmA"/>
</dbReference>
<organism evidence="3">
    <name type="scientific">freshwater metagenome</name>
    <dbReference type="NCBI Taxonomy" id="449393"/>
    <lineage>
        <taxon>unclassified sequences</taxon>
        <taxon>metagenomes</taxon>
        <taxon>ecological metagenomes</taxon>
    </lineage>
</organism>
<dbReference type="GO" id="GO:0032259">
    <property type="term" value="P:methylation"/>
    <property type="evidence" value="ECO:0007669"/>
    <property type="project" value="UniProtKB-KW"/>
</dbReference>
<reference evidence="3" key="1">
    <citation type="submission" date="2020-05" db="EMBL/GenBank/DDBJ databases">
        <authorList>
            <person name="Chiriac C."/>
            <person name="Salcher M."/>
            <person name="Ghai R."/>
            <person name="Kavagutti S V."/>
        </authorList>
    </citation>
    <scope>NUCLEOTIDE SEQUENCE</scope>
</reference>
<dbReference type="AlphaFoldDB" id="A0A6J6DYP5"/>
<name>A0A6J6DYP5_9ZZZZ</name>
<evidence type="ECO:0000256" key="2">
    <source>
        <dbReference type="ARBA" id="ARBA00022679"/>
    </source>
</evidence>
<keyword evidence="2" id="KW-0808">Transferase</keyword>